<dbReference type="PANTHER" id="PTHR45266:SF3">
    <property type="entry name" value="OXALOACETATE DECARBOXYLASE ALPHA CHAIN"/>
    <property type="match status" value="1"/>
</dbReference>
<proteinExistence type="predicted"/>
<dbReference type="InterPro" id="IPR000089">
    <property type="entry name" value="Biotin_lipoyl"/>
</dbReference>
<accession>A0ABW6G0Q6</accession>
<sequence>MHLYIASRPTWVLRSAGGRCAPDICHFSEKKEDFLSHQPLSPTASSVWKIVKSAGASVSAGDEIVILESMKMEIPVTAEADGIITKIFVEEGQAVDEDDPIAEIE</sequence>
<dbReference type="PROSITE" id="PS50968">
    <property type="entry name" value="BIOTINYL_LIPOYL"/>
    <property type="match status" value="1"/>
</dbReference>
<evidence type="ECO:0000313" key="4">
    <source>
        <dbReference type="Proteomes" id="UP001598673"/>
    </source>
</evidence>
<evidence type="ECO:0000313" key="3">
    <source>
        <dbReference type="EMBL" id="MFD6792769.1"/>
    </source>
</evidence>
<name>A0ABW6G0Q6_9PSEU</name>
<dbReference type="Proteomes" id="UP001598673">
    <property type="component" value="Unassembled WGS sequence"/>
</dbReference>
<comment type="caution">
    <text evidence="3">The sequence shown here is derived from an EMBL/GenBank/DDBJ whole genome shotgun (WGS) entry which is preliminary data.</text>
</comment>
<dbReference type="Gene3D" id="2.40.50.100">
    <property type="match status" value="1"/>
</dbReference>
<dbReference type="NCBIfam" id="NF004547">
    <property type="entry name" value="PRK05889.1"/>
    <property type="match status" value="1"/>
</dbReference>
<dbReference type="PANTHER" id="PTHR45266">
    <property type="entry name" value="OXALOACETATE DECARBOXYLASE ALPHA CHAIN"/>
    <property type="match status" value="1"/>
</dbReference>
<organism evidence="3 4">
    <name type="scientific">Prauserella salsuginis</name>
    <dbReference type="NCBI Taxonomy" id="387889"/>
    <lineage>
        <taxon>Bacteria</taxon>
        <taxon>Bacillati</taxon>
        <taxon>Actinomycetota</taxon>
        <taxon>Actinomycetes</taxon>
        <taxon>Pseudonocardiales</taxon>
        <taxon>Pseudonocardiaceae</taxon>
        <taxon>Prauserella</taxon>
        <taxon>Prauserella salsuginis group</taxon>
    </lineage>
</organism>
<keyword evidence="1" id="KW-0092">Biotin</keyword>
<dbReference type="Pfam" id="PF00364">
    <property type="entry name" value="Biotin_lipoyl"/>
    <property type="match status" value="1"/>
</dbReference>
<dbReference type="RefSeq" id="WP_258937549.1">
    <property type="nucleotide sequence ID" value="NZ_JANBBF010000012.1"/>
</dbReference>
<dbReference type="EMBL" id="JBHXCV010000003">
    <property type="protein sequence ID" value="MFD6792769.1"/>
    <property type="molecule type" value="Genomic_DNA"/>
</dbReference>
<protein>
    <submittedName>
        <fullName evidence="3">Biotin/lipoyl-binding carrier protein</fullName>
    </submittedName>
</protein>
<reference evidence="3 4" key="1">
    <citation type="submission" date="2024-09" db="EMBL/GenBank/DDBJ databases">
        <title>The Natural Products Discovery Center: Release of the First 8490 Sequenced Strains for Exploring Actinobacteria Biosynthetic Diversity.</title>
        <authorList>
            <person name="Kalkreuter E."/>
            <person name="Kautsar S.A."/>
            <person name="Yang D."/>
            <person name="Bader C.D."/>
            <person name="Teijaro C.N."/>
            <person name="Fluegel L."/>
            <person name="Davis C.M."/>
            <person name="Simpson J.R."/>
            <person name="Lauterbach L."/>
            <person name="Steele A.D."/>
            <person name="Gui C."/>
            <person name="Meng S."/>
            <person name="Li G."/>
            <person name="Viehrig K."/>
            <person name="Ye F."/>
            <person name="Su P."/>
            <person name="Kiefer A.F."/>
            <person name="Nichols A."/>
            <person name="Cepeda A.J."/>
            <person name="Yan W."/>
            <person name="Fan B."/>
            <person name="Jiang Y."/>
            <person name="Adhikari A."/>
            <person name="Zheng C.-J."/>
            <person name="Schuster L."/>
            <person name="Cowan T.M."/>
            <person name="Smanski M.J."/>
            <person name="Chevrette M.G."/>
            <person name="De Carvalho L.P.S."/>
            <person name="Shen B."/>
        </authorList>
    </citation>
    <scope>NUCLEOTIDE SEQUENCE [LARGE SCALE GENOMIC DNA]</scope>
    <source>
        <strain evidence="3 4">NPDC060353</strain>
    </source>
</reference>
<evidence type="ECO:0000259" key="2">
    <source>
        <dbReference type="PROSITE" id="PS50968"/>
    </source>
</evidence>
<evidence type="ECO:0000256" key="1">
    <source>
        <dbReference type="ARBA" id="ARBA00023267"/>
    </source>
</evidence>
<dbReference type="InterPro" id="IPR011053">
    <property type="entry name" value="Single_hybrid_motif"/>
</dbReference>
<gene>
    <name evidence="3" type="ORF">ACFWGY_05480</name>
</gene>
<dbReference type="InterPro" id="IPR050709">
    <property type="entry name" value="Biotin_Carboxyl_Carrier/Decarb"/>
</dbReference>
<keyword evidence="4" id="KW-1185">Reference proteome</keyword>
<feature type="domain" description="Lipoyl-binding" evidence="2">
    <location>
        <begin position="30"/>
        <end position="105"/>
    </location>
</feature>
<dbReference type="CDD" id="cd06850">
    <property type="entry name" value="biotinyl_domain"/>
    <property type="match status" value="1"/>
</dbReference>
<dbReference type="SUPFAM" id="SSF51230">
    <property type="entry name" value="Single hybrid motif"/>
    <property type="match status" value="1"/>
</dbReference>